<dbReference type="Pfam" id="PF00582">
    <property type="entry name" value="Usp"/>
    <property type="match status" value="1"/>
</dbReference>
<dbReference type="Gene3D" id="3.40.50.620">
    <property type="entry name" value="HUPs"/>
    <property type="match status" value="1"/>
</dbReference>
<sequence length="137" mass="15532">MYKEVLLAIDGSENSRRAAEEALHLADGKTRITLLHVMDPDDNQGDIVRSTNERAWNKKKKDEVSSIIAFFDRENVGHKYLTRRGLPAKEIIKEAELEDYELVVIGSRGLSRFQEMVLGSVSHKVAKRAEIPVMIVK</sequence>
<dbReference type="RefSeq" id="WP_344703451.1">
    <property type="nucleotide sequence ID" value="NZ_BAABCK010000060.1"/>
</dbReference>
<keyword evidence="4" id="KW-1185">Reference proteome</keyword>
<dbReference type="CDD" id="cd00293">
    <property type="entry name" value="USP-like"/>
    <property type="match status" value="1"/>
</dbReference>
<dbReference type="PANTHER" id="PTHR46268:SF6">
    <property type="entry name" value="UNIVERSAL STRESS PROTEIN UP12"/>
    <property type="match status" value="1"/>
</dbReference>
<protein>
    <submittedName>
        <fullName evidence="3">Universal stress protein</fullName>
    </submittedName>
</protein>
<evidence type="ECO:0000313" key="3">
    <source>
        <dbReference type="EMBL" id="GAA3729022.1"/>
    </source>
</evidence>
<comment type="caution">
    <text evidence="3">The sequence shown here is derived from an EMBL/GenBank/DDBJ whole genome shotgun (WGS) entry which is preliminary data.</text>
</comment>
<evidence type="ECO:0000256" key="1">
    <source>
        <dbReference type="ARBA" id="ARBA00008791"/>
    </source>
</evidence>
<dbReference type="SUPFAM" id="SSF52402">
    <property type="entry name" value="Adenine nucleotide alpha hydrolases-like"/>
    <property type="match status" value="1"/>
</dbReference>
<organism evidence="3 4">
    <name type="scientific">Salinicoccus jeotgali</name>
    <dbReference type="NCBI Taxonomy" id="381634"/>
    <lineage>
        <taxon>Bacteria</taxon>
        <taxon>Bacillati</taxon>
        <taxon>Bacillota</taxon>
        <taxon>Bacilli</taxon>
        <taxon>Bacillales</taxon>
        <taxon>Staphylococcaceae</taxon>
        <taxon>Salinicoccus</taxon>
    </lineage>
</organism>
<evidence type="ECO:0000313" key="4">
    <source>
        <dbReference type="Proteomes" id="UP001500920"/>
    </source>
</evidence>
<name>A0ABP7F2H9_9STAP</name>
<dbReference type="InterPro" id="IPR006016">
    <property type="entry name" value="UspA"/>
</dbReference>
<dbReference type="InterPro" id="IPR006015">
    <property type="entry name" value="Universal_stress_UspA"/>
</dbReference>
<proteinExistence type="inferred from homology"/>
<dbReference type="Proteomes" id="UP001500920">
    <property type="component" value="Unassembled WGS sequence"/>
</dbReference>
<gene>
    <name evidence="3" type="ORF">GCM10022378_17090</name>
</gene>
<dbReference type="InterPro" id="IPR014729">
    <property type="entry name" value="Rossmann-like_a/b/a_fold"/>
</dbReference>
<dbReference type="PANTHER" id="PTHR46268">
    <property type="entry name" value="STRESS RESPONSE PROTEIN NHAX"/>
    <property type="match status" value="1"/>
</dbReference>
<dbReference type="PRINTS" id="PR01438">
    <property type="entry name" value="UNVRSLSTRESS"/>
</dbReference>
<reference evidence="4" key="1">
    <citation type="journal article" date="2019" name="Int. J. Syst. Evol. Microbiol.">
        <title>The Global Catalogue of Microorganisms (GCM) 10K type strain sequencing project: providing services to taxonomists for standard genome sequencing and annotation.</title>
        <authorList>
            <consortium name="The Broad Institute Genomics Platform"/>
            <consortium name="The Broad Institute Genome Sequencing Center for Infectious Disease"/>
            <person name="Wu L."/>
            <person name="Ma J."/>
        </authorList>
    </citation>
    <scope>NUCLEOTIDE SEQUENCE [LARGE SCALE GENOMIC DNA]</scope>
    <source>
        <strain evidence="4">JCM 16981</strain>
    </source>
</reference>
<evidence type="ECO:0000259" key="2">
    <source>
        <dbReference type="Pfam" id="PF00582"/>
    </source>
</evidence>
<feature type="domain" description="UspA" evidence="2">
    <location>
        <begin position="1"/>
        <end position="137"/>
    </location>
</feature>
<accession>A0ABP7F2H9</accession>
<comment type="similarity">
    <text evidence="1">Belongs to the universal stress protein A family.</text>
</comment>
<dbReference type="EMBL" id="BAABCK010000060">
    <property type="protein sequence ID" value="GAA3729022.1"/>
    <property type="molecule type" value="Genomic_DNA"/>
</dbReference>